<dbReference type="EMBL" id="RQJX01000007">
    <property type="protein sequence ID" value="RQN08298.1"/>
    <property type="molecule type" value="Genomic_DNA"/>
</dbReference>
<keyword evidence="4 6" id="KW-1133">Transmembrane helix</keyword>
<evidence type="ECO:0000259" key="7">
    <source>
        <dbReference type="Pfam" id="PF04024"/>
    </source>
</evidence>
<comment type="subcellular location">
    <subcellularLocation>
        <location evidence="1">Cell membrane</location>
        <topology evidence="1">Single-pass membrane protein</topology>
    </subcellularLocation>
</comment>
<dbReference type="InterPro" id="IPR052027">
    <property type="entry name" value="PspC"/>
</dbReference>
<accession>A0A3N6X3R0</accession>
<feature type="domain" description="Phage shock protein PspC N-terminal" evidence="7">
    <location>
        <begin position="5"/>
        <end position="63"/>
    </location>
</feature>
<evidence type="ECO:0000256" key="1">
    <source>
        <dbReference type="ARBA" id="ARBA00004162"/>
    </source>
</evidence>
<reference evidence="8 9" key="1">
    <citation type="submission" date="2018-11" db="EMBL/GenBank/DDBJ databases">
        <authorList>
            <person name="Li F."/>
        </authorList>
    </citation>
    <scope>NUCLEOTIDE SEQUENCE [LARGE SCALE GENOMIC DNA]</scope>
    <source>
        <strain evidence="8 9">YS17T</strain>
    </source>
</reference>
<proteinExistence type="predicted"/>
<evidence type="ECO:0000256" key="2">
    <source>
        <dbReference type="ARBA" id="ARBA00022475"/>
    </source>
</evidence>
<dbReference type="AlphaFoldDB" id="A0A3N6X3R0"/>
<evidence type="ECO:0000313" key="8">
    <source>
        <dbReference type="EMBL" id="RQN08298.1"/>
    </source>
</evidence>
<organism evidence="8 9">
    <name type="scientific">Aeromicrobium camelliae</name>
    <dbReference type="NCBI Taxonomy" id="1538144"/>
    <lineage>
        <taxon>Bacteria</taxon>
        <taxon>Bacillati</taxon>
        <taxon>Actinomycetota</taxon>
        <taxon>Actinomycetes</taxon>
        <taxon>Propionibacteriales</taxon>
        <taxon>Nocardioidaceae</taxon>
        <taxon>Aeromicrobium</taxon>
    </lineage>
</organism>
<dbReference type="RefSeq" id="WP_124236399.1">
    <property type="nucleotide sequence ID" value="NZ_JBHUFI010000005.1"/>
</dbReference>
<sequence>MNDKKKLQRSRSDKWLGGVCGGLAAYTGWDVNIVRLLVVLLTLVSTGTGLIAYIAAWVLLPEETITY</sequence>
<dbReference type="Proteomes" id="UP000275225">
    <property type="component" value="Unassembled WGS sequence"/>
</dbReference>
<evidence type="ECO:0000256" key="5">
    <source>
        <dbReference type="ARBA" id="ARBA00023136"/>
    </source>
</evidence>
<keyword evidence="2" id="KW-1003">Cell membrane</keyword>
<evidence type="ECO:0000256" key="3">
    <source>
        <dbReference type="ARBA" id="ARBA00022692"/>
    </source>
</evidence>
<gene>
    <name evidence="8" type="ORF">EHW97_06715</name>
</gene>
<dbReference type="InterPro" id="IPR007168">
    <property type="entry name" value="Phageshock_PspC_N"/>
</dbReference>
<evidence type="ECO:0000256" key="4">
    <source>
        <dbReference type="ARBA" id="ARBA00022989"/>
    </source>
</evidence>
<evidence type="ECO:0000256" key="6">
    <source>
        <dbReference type="SAM" id="Phobius"/>
    </source>
</evidence>
<keyword evidence="5 6" id="KW-0472">Membrane</keyword>
<dbReference type="PANTHER" id="PTHR33885">
    <property type="entry name" value="PHAGE SHOCK PROTEIN C"/>
    <property type="match status" value="1"/>
</dbReference>
<dbReference type="OrthoDB" id="7359894at2"/>
<comment type="caution">
    <text evidence="8">The sequence shown here is derived from an EMBL/GenBank/DDBJ whole genome shotgun (WGS) entry which is preliminary data.</text>
</comment>
<keyword evidence="3 6" id="KW-0812">Transmembrane</keyword>
<feature type="transmembrane region" description="Helical" evidence="6">
    <location>
        <begin position="35"/>
        <end position="60"/>
    </location>
</feature>
<dbReference type="Pfam" id="PF04024">
    <property type="entry name" value="PspC"/>
    <property type="match status" value="1"/>
</dbReference>
<dbReference type="PANTHER" id="PTHR33885:SF3">
    <property type="entry name" value="PHAGE SHOCK PROTEIN C"/>
    <property type="match status" value="1"/>
</dbReference>
<keyword evidence="9" id="KW-1185">Reference proteome</keyword>
<dbReference type="GO" id="GO:0005886">
    <property type="term" value="C:plasma membrane"/>
    <property type="evidence" value="ECO:0007669"/>
    <property type="project" value="UniProtKB-SubCell"/>
</dbReference>
<evidence type="ECO:0000313" key="9">
    <source>
        <dbReference type="Proteomes" id="UP000275225"/>
    </source>
</evidence>
<name>A0A3N6X3R0_9ACTN</name>
<protein>
    <submittedName>
        <fullName evidence="8">PspC domain-containing protein</fullName>
    </submittedName>
</protein>